<organism evidence="1 2">
    <name type="scientific">Mucilaginibacter glaciei</name>
    <dbReference type="NCBI Taxonomy" id="2772109"/>
    <lineage>
        <taxon>Bacteria</taxon>
        <taxon>Pseudomonadati</taxon>
        <taxon>Bacteroidota</taxon>
        <taxon>Sphingobacteriia</taxon>
        <taxon>Sphingobacteriales</taxon>
        <taxon>Sphingobacteriaceae</taxon>
        <taxon>Mucilaginibacter</taxon>
    </lineage>
</organism>
<evidence type="ECO:0000313" key="1">
    <source>
        <dbReference type="EMBL" id="MBD1394463.1"/>
    </source>
</evidence>
<accession>A0A926S2S6</accession>
<dbReference type="EMBL" id="JACWMX010000006">
    <property type="protein sequence ID" value="MBD1394463.1"/>
    <property type="molecule type" value="Genomic_DNA"/>
</dbReference>
<protein>
    <recommendedName>
        <fullName evidence="3">DUF2281 domain-containing protein</fullName>
    </recommendedName>
</protein>
<gene>
    <name evidence="1" type="ORF">IDJ76_15240</name>
</gene>
<dbReference type="Proteomes" id="UP000619078">
    <property type="component" value="Unassembled WGS sequence"/>
</dbReference>
<dbReference type="AlphaFoldDB" id="A0A926S2S6"/>
<reference evidence="1" key="1">
    <citation type="submission" date="2020-09" db="EMBL/GenBank/DDBJ databases">
        <title>Novel species of Mucilaginibacter isolated from a glacier on the Tibetan Plateau.</title>
        <authorList>
            <person name="Liu Q."/>
            <person name="Xin Y.-H."/>
        </authorList>
    </citation>
    <scope>NUCLEOTIDE SEQUENCE</scope>
    <source>
        <strain evidence="1">ZB1P21</strain>
    </source>
</reference>
<dbReference type="RefSeq" id="WP_191164207.1">
    <property type="nucleotide sequence ID" value="NZ_JACWMX010000006.1"/>
</dbReference>
<evidence type="ECO:0000313" key="2">
    <source>
        <dbReference type="Proteomes" id="UP000619078"/>
    </source>
</evidence>
<name>A0A926S2S6_9SPHI</name>
<keyword evidence="2" id="KW-1185">Reference proteome</keyword>
<comment type="caution">
    <text evidence="1">The sequence shown here is derived from an EMBL/GenBank/DDBJ whole genome shotgun (WGS) entry which is preliminary data.</text>
</comment>
<proteinExistence type="predicted"/>
<evidence type="ECO:0008006" key="3">
    <source>
        <dbReference type="Google" id="ProtNLM"/>
    </source>
</evidence>
<sequence length="72" mass="8247">MVRTILKPENQSVLLNVPENFVGKQVEIIAFTIDEAQSKDIVREESLTFQASEKALSKDWLTIEEDVAWQNL</sequence>